<comment type="caution">
    <text evidence="1">The sequence shown here is derived from an EMBL/GenBank/DDBJ whole genome shotgun (WGS) entry which is preliminary data.</text>
</comment>
<reference evidence="1" key="1">
    <citation type="submission" date="2023-03" db="EMBL/GenBank/DDBJ databases">
        <title>Massive genome expansion in bonnet fungi (Mycena s.s.) driven by repeated elements and novel gene families across ecological guilds.</title>
        <authorList>
            <consortium name="Lawrence Berkeley National Laboratory"/>
            <person name="Harder C.B."/>
            <person name="Miyauchi S."/>
            <person name="Viragh M."/>
            <person name="Kuo A."/>
            <person name="Thoen E."/>
            <person name="Andreopoulos B."/>
            <person name="Lu D."/>
            <person name="Skrede I."/>
            <person name="Drula E."/>
            <person name="Henrissat B."/>
            <person name="Morin E."/>
            <person name="Kohler A."/>
            <person name="Barry K."/>
            <person name="LaButti K."/>
            <person name="Morin E."/>
            <person name="Salamov A."/>
            <person name="Lipzen A."/>
            <person name="Mereny Z."/>
            <person name="Hegedus B."/>
            <person name="Baldrian P."/>
            <person name="Stursova M."/>
            <person name="Weitz H."/>
            <person name="Taylor A."/>
            <person name="Grigoriev I.V."/>
            <person name="Nagy L.G."/>
            <person name="Martin F."/>
            <person name="Kauserud H."/>
        </authorList>
    </citation>
    <scope>NUCLEOTIDE SEQUENCE</scope>
    <source>
        <strain evidence="1">CBHHK182m</strain>
    </source>
</reference>
<name>A0AAD7K8V3_9AGAR</name>
<evidence type="ECO:0000313" key="2">
    <source>
        <dbReference type="Proteomes" id="UP001215598"/>
    </source>
</evidence>
<dbReference type="Proteomes" id="UP001215598">
    <property type="component" value="Unassembled WGS sequence"/>
</dbReference>
<organism evidence="1 2">
    <name type="scientific">Mycena metata</name>
    <dbReference type="NCBI Taxonomy" id="1033252"/>
    <lineage>
        <taxon>Eukaryota</taxon>
        <taxon>Fungi</taxon>
        <taxon>Dikarya</taxon>
        <taxon>Basidiomycota</taxon>
        <taxon>Agaricomycotina</taxon>
        <taxon>Agaricomycetes</taxon>
        <taxon>Agaricomycetidae</taxon>
        <taxon>Agaricales</taxon>
        <taxon>Marasmiineae</taxon>
        <taxon>Mycenaceae</taxon>
        <taxon>Mycena</taxon>
    </lineage>
</organism>
<dbReference type="AlphaFoldDB" id="A0AAD7K8V3"/>
<gene>
    <name evidence="1" type="ORF">B0H16DRAFT_1280561</name>
</gene>
<accession>A0AAD7K8V3</accession>
<feature type="non-terminal residue" evidence="1">
    <location>
        <position position="142"/>
    </location>
</feature>
<keyword evidence="2" id="KW-1185">Reference proteome</keyword>
<sequence>SLSQLFPDIESTVITAVLNHQLCARDLYLLDSRTREVEPTYVFDPFTSTFCASTSKSTEYSTLDTVTVPLHNYFAILLVHNAHIWGLPAYLLSYLTQLQTLATQYDWDAVLQYHTLFFNRRLRDMEEDGDFSGWSNHDTPLL</sequence>
<dbReference type="EMBL" id="JARKIB010000007">
    <property type="protein sequence ID" value="KAJ7778120.1"/>
    <property type="molecule type" value="Genomic_DNA"/>
</dbReference>
<evidence type="ECO:0000313" key="1">
    <source>
        <dbReference type="EMBL" id="KAJ7778120.1"/>
    </source>
</evidence>
<proteinExistence type="predicted"/>
<feature type="non-terminal residue" evidence="1">
    <location>
        <position position="1"/>
    </location>
</feature>
<protein>
    <submittedName>
        <fullName evidence="1">Uncharacterized protein</fullName>
    </submittedName>
</protein>